<comment type="caution">
    <text evidence="4">The sequence shown here is derived from an EMBL/GenBank/DDBJ whole genome shotgun (WGS) entry which is preliminary data.</text>
</comment>
<sequence>MASIAGVSITTPRILSKTSDSPKVQVLKFQPLNKPWKNSSLVQFGHGKLYLKAISATPDNKLSDLVAESVKEAEEACAENPVSGECAAAWDVVEETSAAASHARDKKKESSDPLENYCKDNPETDECRTYDN</sequence>
<dbReference type="STRING" id="49451.A0A1J6IQK9"/>
<accession>A0A1J6IQK9</accession>
<dbReference type="SMART" id="SM01093">
    <property type="entry name" value="CP12"/>
    <property type="match status" value="1"/>
</dbReference>
<dbReference type="OrthoDB" id="4362at2759"/>
<dbReference type="GO" id="GO:0080153">
    <property type="term" value="P:negative regulation of reductive pentose-phosphate cycle"/>
    <property type="evidence" value="ECO:0007669"/>
    <property type="project" value="TreeGrafter"/>
</dbReference>
<dbReference type="KEGG" id="nau:109215448"/>
<evidence type="ECO:0000256" key="2">
    <source>
        <dbReference type="SAM" id="MobiDB-lite"/>
    </source>
</evidence>
<dbReference type="GO" id="GO:0009507">
    <property type="term" value="C:chloroplast"/>
    <property type="evidence" value="ECO:0007669"/>
    <property type="project" value="TreeGrafter"/>
</dbReference>
<feature type="domain" description="CP12" evidence="3">
    <location>
        <begin position="62"/>
        <end position="132"/>
    </location>
</feature>
<dbReference type="PANTHER" id="PTHR33921">
    <property type="entry name" value="CALVIN CYCLE PROTEIN CP12-2, CHLOROPLASTIC"/>
    <property type="match status" value="1"/>
</dbReference>
<feature type="disulfide bond" evidence="1">
    <location>
        <begin position="118"/>
        <end position="127"/>
    </location>
</feature>
<evidence type="ECO:0000256" key="1">
    <source>
        <dbReference type="PIRSR" id="PIRSR639314-50"/>
    </source>
</evidence>
<evidence type="ECO:0000313" key="5">
    <source>
        <dbReference type="Proteomes" id="UP000187609"/>
    </source>
</evidence>
<keyword evidence="1" id="KW-1015">Disulfide bond</keyword>
<keyword evidence="5" id="KW-1185">Reference proteome</keyword>
<organism evidence="4 5">
    <name type="scientific">Nicotiana attenuata</name>
    <name type="common">Coyote tobacco</name>
    <dbReference type="NCBI Taxonomy" id="49451"/>
    <lineage>
        <taxon>Eukaryota</taxon>
        <taxon>Viridiplantae</taxon>
        <taxon>Streptophyta</taxon>
        <taxon>Embryophyta</taxon>
        <taxon>Tracheophyta</taxon>
        <taxon>Spermatophyta</taxon>
        <taxon>Magnoliopsida</taxon>
        <taxon>eudicotyledons</taxon>
        <taxon>Gunneridae</taxon>
        <taxon>Pentapetalae</taxon>
        <taxon>asterids</taxon>
        <taxon>lamiids</taxon>
        <taxon>Solanales</taxon>
        <taxon>Solanaceae</taxon>
        <taxon>Nicotianoideae</taxon>
        <taxon>Nicotianeae</taxon>
        <taxon>Nicotiana</taxon>
    </lineage>
</organism>
<dbReference type="Pfam" id="PF02672">
    <property type="entry name" value="CP12"/>
    <property type="match status" value="1"/>
</dbReference>
<reference evidence="4" key="1">
    <citation type="submission" date="2016-11" db="EMBL/GenBank/DDBJ databases">
        <title>The genome of Nicotiana attenuata.</title>
        <authorList>
            <person name="Xu S."/>
            <person name="Brockmoeller T."/>
            <person name="Gaquerel E."/>
            <person name="Navarro A."/>
            <person name="Kuhl H."/>
            <person name="Gase K."/>
            <person name="Ling Z."/>
            <person name="Zhou W."/>
            <person name="Kreitzer C."/>
            <person name="Stanke M."/>
            <person name="Tang H."/>
            <person name="Lyons E."/>
            <person name="Pandey P."/>
            <person name="Pandey S.P."/>
            <person name="Timmermann B."/>
            <person name="Baldwin I.T."/>
        </authorList>
    </citation>
    <scope>NUCLEOTIDE SEQUENCE [LARGE SCALE GENOMIC DNA]</scope>
    <source>
        <strain evidence="4">UT</strain>
    </source>
</reference>
<dbReference type="InterPro" id="IPR003823">
    <property type="entry name" value="CP12_dom"/>
</dbReference>
<evidence type="ECO:0000313" key="4">
    <source>
        <dbReference type="EMBL" id="OIT06978.1"/>
    </source>
</evidence>
<feature type="disulfide bond" evidence="1">
    <location>
        <begin position="77"/>
        <end position="86"/>
    </location>
</feature>
<dbReference type="Gramene" id="OIT06978">
    <property type="protein sequence ID" value="OIT06978"/>
    <property type="gene ID" value="A4A49_12833"/>
</dbReference>
<dbReference type="InterPro" id="IPR039314">
    <property type="entry name" value="CP12-like"/>
</dbReference>
<dbReference type="AlphaFoldDB" id="A0A1J6IQK9"/>
<proteinExistence type="predicted"/>
<dbReference type="OMA" id="AQETCAG"/>
<dbReference type="PANTHER" id="PTHR33921:SF15">
    <property type="entry name" value="CALVIN CYCLE PROTEIN CP12-2, CHLOROPLASTIC"/>
    <property type="match status" value="1"/>
</dbReference>
<dbReference type="GeneID" id="109215448"/>
<name>A0A1J6IQK9_NICAT</name>
<protein>
    <submittedName>
        <fullName evidence="4">Calvin cycle protein cp12-1, chloroplastic</fullName>
    </submittedName>
</protein>
<gene>
    <name evidence="4" type="primary">CP12-1</name>
    <name evidence="4" type="ORF">A4A49_12833</name>
</gene>
<feature type="compositionally biased region" description="Basic and acidic residues" evidence="2">
    <location>
        <begin position="102"/>
        <end position="132"/>
    </location>
</feature>
<feature type="region of interest" description="Disordered" evidence="2">
    <location>
        <begin position="99"/>
        <end position="132"/>
    </location>
</feature>
<dbReference type="Proteomes" id="UP000187609">
    <property type="component" value="Unassembled WGS sequence"/>
</dbReference>
<evidence type="ECO:0000259" key="3">
    <source>
        <dbReference type="SMART" id="SM01093"/>
    </source>
</evidence>
<dbReference type="SMR" id="A0A1J6IQK9"/>
<dbReference type="EMBL" id="MJEQ01037184">
    <property type="protein sequence ID" value="OIT06978.1"/>
    <property type="molecule type" value="Genomic_DNA"/>
</dbReference>